<dbReference type="SMART" id="SM00342">
    <property type="entry name" value="HTH_ARAC"/>
    <property type="match status" value="1"/>
</dbReference>
<dbReference type="InterPro" id="IPR018062">
    <property type="entry name" value="HTH_AraC-typ_CS"/>
</dbReference>
<gene>
    <name evidence="5" type="ORF">FHS72_003326</name>
</gene>
<protein>
    <submittedName>
        <fullName evidence="5">AraC-like DNA-binding protein</fullName>
    </submittedName>
</protein>
<dbReference type="Proteomes" id="UP000535415">
    <property type="component" value="Unassembled WGS sequence"/>
</dbReference>
<keyword evidence="2 5" id="KW-0238">DNA-binding</keyword>
<dbReference type="InterPro" id="IPR018060">
    <property type="entry name" value="HTH_AraC"/>
</dbReference>
<feature type="domain" description="HTH araC/xylS-type" evidence="4">
    <location>
        <begin position="190"/>
        <end position="288"/>
    </location>
</feature>
<name>A0A7W9BND7_9RHOB</name>
<evidence type="ECO:0000313" key="5">
    <source>
        <dbReference type="EMBL" id="MBB5723681.1"/>
    </source>
</evidence>
<dbReference type="GO" id="GO:0003700">
    <property type="term" value="F:DNA-binding transcription factor activity"/>
    <property type="evidence" value="ECO:0007669"/>
    <property type="project" value="InterPro"/>
</dbReference>
<dbReference type="Pfam" id="PF12833">
    <property type="entry name" value="HTH_18"/>
    <property type="match status" value="1"/>
</dbReference>
<evidence type="ECO:0000256" key="1">
    <source>
        <dbReference type="ARBA" id="ARBA00023015"/>
    </source>
</evidence>
<dbReference type="SUPFAM" id="SSF46689">
    <property type="entry name" value="Homeodomain-like"/>
    <property type="match status" value="2"/>
</dbReference>
<dbReference type="PANTHER" id="PTHR43280:SF27">
    <property type="entry name" value="TRANSCRIPTIONAL REGULATOR MTLR"/>
    <property type="match status" value="1"/>
</dbReference>
<organism evidence="5 6">
    <name type="scientific">Yoonia ponticola</name>
    <dbReference type="NCBI Taxonomy" id="1524255"/>
    <lineage>
        <taxon>Bacteria</taxon>
        <taxon>Pseudomonadati</taxon>
        <taxon>Pseudomonadota</taxon>
        <taxon>Alphaproteobacteria</taxon>
        <taxon>Rhodobacterales</taxon>
        <taxon>Paracoccaceae</taxon>
        <taxon>Yoonia</taxon>
    </lineage>
</organism>
<evidence type="ECO:0000259" key="4">
    <source>
        <dbReference type="PROSITE" id="PS01124"/>
    </source>
</evidence>
<comment type="caution">
    <text evidence="5">The sequence shown here is derived from an EMBL/GenBank/DDBJ whole genome shotgun (WGS) entry which is preliminary data.</text>
</comment>
<dbReference type="GO" id="GO:0043565">
    <property type="term" value="F:sequence-specific DNA binding"/>
    <property type="evidence" value="ECO:0007669"/>
    <property type="project" value="InterPro"/>
</dbReference>
<dbReference type="Gene3D" id="1.10.10.60">
    <property type="entry name" value="Homeodomain-like"/>
    <property type="match status" value="2"/>
</dbReference>
<sequence length="306" mass="34736">MTNLTTNAPKFEWIDLDPGSSFRWHVHDFPCEVAHWNHHPECEIHRIRNTSGVATVGDHLSQYQPGYLVLVGPNLPHNWVPNLRRGEIAADDHVVLQFQAERFAEAADVLPEFAAISSLIERSKRGVVFHGEAERCGGEILEKIGQQSGLIRLSLMLELLQVLAETAEYTILSSHDYVPNLDPRVQDALATVMQYVYDNLTDNVRLSAAARLVDMTEPTFSRFFKRNMKSTFVEYVRKLRVAKACELLSDTSLQITDICYESGYQNLSNFNRRFLAEKGVPPTKYRQLLLHARGDEAINQQATVNN</sequence>
<dbReference type="AlphaFoldDB" id="A0A7W9BND7"/>
<proteinExistence type="predicted"/>
<evidence type="ECO:0000313" key="6">
    <source>
        <dbReference type="Proteomes" id="UP000535415"/>
    </source>
</evidence>
<reference evidence="5 6" key="1">
    <citation type="submission" date="2020-08" db="EMBL/GenBank/DDBJ databases">
        <title>Genomic Encyclopedia of Type Strains, Phase IV (KMG-IV): sequencing the most valuable type-strain genomes for metagenomic binning, comparative biology and taxonomic classification.</title>
        <authorList>
            <person name="Goeker M."/>
        </authorList>
    </citation>
    <scope>NUCLEOTIDE SEQUENCE [LARGE SCALE GENOMIC DNA]</scope>
    <source>
        <strain evidence="5 6">DSM 101064</strain>
    </source>
</reference>
<keyword evidence="1" id="KW-0805">Transcription regulation</keyword>
<evidence type="ECO:0000256" key="2">
    <source>
        <dbReference type="ARBA" id="ARBA00023125"/>
    </source>
</evidence>
<keyword evidence="6" id="KW-1185">Reference proteome</keyword>
<dbReference type="PROSITE" id="PS01124">
    <property type="entry name" value="HTH_ARAC_FAMILY_2"/>
    <property type="match status" value="1"/>
</dbReference>
<keyword evidence="3" id="KW-0804">Transcription</keyword>
<evidence type="ECO:0000256" key="3">
    <source>
        <dbReference type="ARBA" id="ARBA00023163"/>
    </source>
</evidence>
<dbReference type="EMBL" id="JACIJM010000013">
    <property type="protein sequence ID" value="MBB5723681.1"/>
    <property type="molecule type" value="Genomic_DNA"/>
</dbReference>
<dbReference type="PANTHER" id="PTHR43280">
    <property type="entry name" value="ARAC-FAMILY TRANSCRIPTIONAL REGULATOR"/>
    <property type="match status" value="1"/>
</dbReference>
<dbReference type="RefSeq" id="WP_183530795.1">
    <property type="nucleotide sequence ID" value="NZ_JACIJM010000013.1"/>
</dbReference>
<accession>A0A7W9BND7</accession>
<dbReference type="PROSITE" id="PS00041">
    <property type="entry name" value="HTH_ARAC_FAMILY_1"/>
    <property type="match status" value="1"/>
</dbReference>
<dbReference type="InterPro" id="IPR009057">
    <property type="entry name" value="Homeodomain-like_sf"/>
</dbReference>